<dbReference type="EMBL" id="FOCT01000003">
    <property type="protein sequence ID" value="SEN25369.1"/>
    <property type="molecule type" value="Genomic_DNA"/>
</dbReference>
<dbReference type="AlphaFoldDB" id="A0A1H8F0X4"/>
<dbReference type="CDD" id="cd05271">
    <property type="entry name" value="NDUFA9_like_SDR_a"/>
    <property type="match status" value="1"/>
</dbReference>
<dbReference type="InterPro" id="IPR025695">
    <property type="entry name" value="DoxX-like"/>
</dbReference>
<dbReference type="PANTHER" id="PTHR12126:SF11">
    <property type="entry name" value="NADH DEHYDROGENASE [UBIQUINONE] 1 ALPHA SUBCOMPLEX SUBUNIT 9, MITOCHONDRIAL"/>
    <property type="match status" value="1"/>
</dbReference>
<keyword evidence="1" id="KW-0472">Membrane</keyword>
<dbReference type="Pfam" id="PF13781">
    <property type="entry name" value="DoxX_3"/>
    <property type="match status" value="1"/>
</dbReference>
<dbReference type="Gene3D" id="3.40.50.720">
    <property type="entry name" value="NAD(P)-binding Rossmann-like Domain"/>
    <property type="match status" value="1"/>
</dbReference>
<feature type="transmembrane region" description="Helical" evidence="1">
    <location>
        <begin position="394"/>
        <end position="415"/>
    </location>
</feature>
<organism evidence="3 4">
    <name type="scientific">Nitrosospira multiformis</name>
    <dbReference type="NCBI Taxonomy" id="1231"/>
    <lineage>
        <taxon>Bacteria</taxon>
        <taxon>Pseudomonadati</taxon>
        <taxon>Pseudomonadota</taxon>
        <taxon>Betaproteobacteria</taxon>
        <taxon>Nitrosomonadales</taxon>
        <taxon>Nitrosomonadaceae</taxon>
        <taxon>Nitrosospira</taxon>
    </lineage>
</organism>
<proteinExistence type="predicted"/>
<protein>
    <submittedName>
        <fullName evidence="3">Nucleoside-diphosphate-sugar epimerase</fullName>
    </submittedName>
</protein>
<evidence type="ECO:0000313" key="4">
    <source>
        <dbReference type="Proteomes" id="UP000183898"/>
    </source>
</evidence>
<dbReference type="Pfam" id="PF01370">
    <property type="entry name" value="Epimerase"/>
    <property type="match status" value="1"/>
</dbReference>
<feature type="domain" description="NAD-dependent epimerase/dehydratase" evidence="2">
    <location>
        <begin position="4"/>
        <end position="216"/>
    </location>
</feature>
<dbReference type="InterPro" id="IPR051207">
    <property type="entry name" value="ComplexI_NDUFA9_subunit"/>
</dbReference>
<dbReference type="SUPFAM" id="SSF51735">
    <property type="entry name" value="NAD(P)-binding Rossmann-fold domains"/>
    <property type="match status" value="1"/>
</dbReference>
<name>A0A1H8F0X4_9PROT</name>
<dbReference type="InterPro" id="IPR001509">
    <property type="entry name" value="Epimerase_deHydtase"/>
</dbReference>
<evidence type="ECO:0000259" key="2">
    <source>
        <dbReference type="Pfam" id="PF01370"/>
    </source>
</evidence>
<evidence type="ECO:0000256" key="1">
    <source>
        <dbReference type="SAM" id="Phobius"/>
    </source>
</evidence>
<sequence>MSTILITGASGFIGSHLVMALSAAGHRIVCATRRGQPEDISNIKDLKGTQDLKGTRLTYIAADFTRDFDMEVWKKRLAGIDVVINAVGILREHGRQTFQALHDRAPRALFAACEAANVKVVQISALGADENARSRYHLSKKAADDALLAPPNKGNKSNRSMVVQPSLVYGPGGTSAQLFNLIASLPVIPLPGAGDQRIQPIHIDDLTQAVVELLETDRYLGQRIPLVGPEPITFRDYLGELRHLMGLGPATFLPVPVGFVEFSARLGQRLGKGLLDLETWQMLQRGNIADPAITCALLGRNPRPVREFASKWEVQALRLSALLGWLQIVLRVSLAAVWFVAGAVSMGIYPVEESYVLLARVGITGGLAPIALYGAAAMDIAFGFGTLFLRDRRLLWIAQVTLIGVYMVAITLFLPEFWLHPFGPLIKNLPILAVILLLYELEKR</sequence>
<reference evidence="3 4" key="1">
    <citation type="submission" date="2016-10" db="EMBL/GenBank/DDBJ databases">
        <authorList>
            <person name="de Groot N.N."/>
        </authorList>
    </citation>
    <scope>NUCLEOTIDE SEQUENCE [LARGE SCALE GENOMIC DNA]</scope>
    <source>
        <strain evidence="3 4">Nl18</strain>
    </source>
</reference>
<keyword evidence="1" id="KW-0812">Transmembrane</keyword>
<evidence type="ECO:0000313" key="3">
    <source>
        <dbReference type="EMBL" id="SEN25369.1"/>
    </source>
</evidence>
<dbReference type="PANTHER" id="PTHR12126">
    <property type="entry name" value="NADH-UBIQUINONE OXIDOREDUCTASE 39 KDA SUBUNIT-RELATED"/>
    <property type="match status" value="1"/>
</dbReference>
<keyword evidence="1" id="KW-1133">Transmembrane helix</keyword>
<dbReference type="RefSeq" id="WP_074744909.1">
    <property type="nucleotide sequence ID" value="NZ_FOCT01000003.1"/>
</dbReference>
<accession>A0A1H8F0X4</accession>
<feature type="transmembrane region" description="Helical" evidence="1">
    <location>
        <begin position="421"/>
        <end position="439"/>
    </location>
</feature>
<gene>
    <name evidence="3" type="ORF">SAMN05216404_103203</name>
</gene>
<feature type="transmembrane region" description="Helical" evidence="1">
    <location>
        <begin position="355"/>
        <end position="382"/>
    </location>
</feature>
<dbReference type="InterPro" id="IPR036291">
    <property type="entry name" value="NAD(P)-bd_dom_sf"/>
</dbReference>
<feature type="transmembrane region" description="Helical" evidence="1">
    <location>
        <begin position="328"/>
        <end position="349"/>
    </location>
</feature>
<dbReference type="GO" id="GO:0044877">
    <property type="term" value="F:protein-containing complex binding"/>
    <property type="evidence" value="ECO:0007669"/>
    <property type="project" value="TreeGrafter"/>
</dbReference>
<dbReference type="Proteomes" id="UP000183898">
    <property type="component" value="Unassembled WGS sequence"/>
</dbReference>